<dbReference type="Gramene" id="VVA29510">
    <property type="protein sequence ID" value="VVA29510"/>
    <property type="gene ID" value="Prudul26B017399"/>
</dbReference>
<proteinExistence type="predicted"/>
<evidence type="ECO:0000313" key="2">
    <source>
        <dbReference type="EMBL" id="VVA29510.1"/>
    </source>
</evidence>
<feature type="region of interest" description="Disordered" evidence="1">
    <location>
        <begin position="42"/>
        <end position="61"/>
    </location>
</feature>
<evidence type="ECO:0000313" key="3">
    <source>
        <dbReference type="Proteomes" id="UP000327085"/>
    </source>
</evidence>
<protein>
    <submittedName>
        <fullName evidence="2">PREDICTED: cyclin-A3-4 isoform</fullName>
    </submittedName>
</protein>
<dbReference type="EMBL" id="CABIKO010000167">
    <property type="protein sequence ID" value="VVA29510.1"/>
    <property type="molecule type" value="Genomic_DNA"/>
</dbReference>
<gene>
    <name evidence="2" type="ORF">ALMOND_2B017399</name>
</gene>
<reference evidence="3" key="1">
    <citation type="journal article" date="2020" name="Plant J.">
        <title>Transposons played a major role in the diversification between the closely related almond and peach genomes: results from the almond genome sequence.</title>
        <authorList>
            <person name="Alioto T."/>
            <person name="Alexiou K.G."/>
            <person name="Bardil A."/>
            <person name="Barteri F."/>
            <person name="Castanera R."/>
            <person name="Cruz F."/>
            <person name="Dhingra A."/>
            <person name="Duval H."/>
            <person name="Fernandez I Marti A."/>
            <person name="Frias L."/>
            <person name="Galan B."/>
            <person name="Garcia J.L."/>
            <person name="Howad W."/>
            <person name="Gomez-Garrido J."/>
            <person name="Gut M."/>
            <person name="Julca I."/>
            <person name="Morata J."/>
            <person name="Puigdomenech P."/>
            <person name="Ribeca P."/>
            <person name="Rubio Cabetas M.J."/>
            <person name="Vlasova A."/>
            <person name="Wirthensohn M."/>
            <person name="Garcia-Mas J."/>
            <person name="Gabaldon T."/>
            <person name="Casacuberta J.M."/>
            <person name="Arus P."/>
        </authorList>
    </citation>
    <scope>NUCLEOTIDE SEQUENCE [LARGE SCALE GENOMIC DNA]</scope>
    <source>
        <strain evidence="3">cv. Texas</strain>
    </source>
</reference>
<dbReference type="AlphaFoldDB" id="A0A5E4FQ39"/>
<dbReference type="InParanoid" id="A0A5E4FQ39"/>
<feature type="compositionally biased region" description="Basic residues" evidence="1">
    <location>
        <begin position="49"/>
        <end position="61"/>
    </location>
</feature>
<dbReference type="Proteomes" id="UP000327085">
    <property type="component" value="Chromosome 4"/>
</dbReference>
<accession>A0A5E4FQ39</accession>
<sequence>MLTPPYCIGPAATFDRSVLQILAPNKRVVLGEISNSTNNAVSTLNLTPKKPKSSLKKKKTTTKREEEAFKTEIFVRSIDPRKSDHSPSIYCYLLSYELVLELWNGFWTDGNYTAFNDAKEDLNHTLLMEETFLLAWKCRVYAGEVGVGWGGTGWKVEGRERDLGLGVGVGCRGVAERWG</sequence>
<name>A0A5E4FQ39_PRUDU</name>
<evidence type="ECO:0000256" key="1">
    <source>
        <dbReference type="SAM" id="MobiDB-lite"/>
    </source>
</evidence>
<organism evidence="2 3">
    <name type="scientific">Prunus dulcis</name>
    <name type="common">Almond</name>
    <name type="synonym">Amygdalus dulcis</name>
    <dbReference type="NCBI Taxonomy" id="3755"/>
    <lineage>
        <taxon>Eukaryota</taxon>
        <taxon>Viridiplantae</taxon>
        <taxon>Streptophyta</taxon>
        <taxon>Embryophyta</taxon>
        <taxon>Tracheophyta</taxon>
        <taxon>Spermatophyta</taxon>
        <taxon>Magnoliopsida</taxon>
        <taxon>eudicotyledons</taxon>
        <taxon>Gunneridae</taxon>
        <taxon>Pentapetalae</taxon>
        <taxon>rosids</taxon>
        <taxon>fabids</taxon>
        <taxon>Rosales</taxon>
        <taxon>Rosaceae</taxon>
        <taxon>Amygdaloideae</taxon>
        <taxon>Amygdaleae</taxon>
        <taxon>Prunus</taxon>
    </lineage>
</organism>